<dbReference type="PANTHER" id="PTHR37953">
    <property type="entry name" value="UPF0127 PROTEIN MJ1496"/>
    <property type="match status" value="1"/>
</dbReference>
<dbReference type="Pfam" id="PF02643">
    <property type="entry name" value="DUF192"/>
    <property type="match status" value="1"/>
</dbReference>
<name>A0ABT0GJC8_9GAMM</name>
<dbReference type="Gene3D" id="2.60.120.1140">
    <property type="entry name" value="Protein of unknown function DUF192"/>
    <property type="match status" value="1"/>
</dbReference>
<dbReference type="PANTHER" id="PTHR37953:SF1">
    <property type="entry name" value="UPF0127 PROTEIN MJ1496"/>
    <property type="match status" value="1"/>
</dbReference>
<evidence type="ECO:0000313" key="3">
    <source>
        <dbReference type="Proteomes" id="UP001431449"/>
    </source>
</evidence>
<gene>
    <name evidence="2" type="ORF">M0G41_13250</name>
</gene>
<dbReference type="EMBL" id="JALNMH010000010">
    <property type="protein sequence ID" value="MCK7594633.1"/>
    <property type="molecule type" value="Genomic_DNA"/>
</dbReference>
<proteinExistence type="predicted"/>
<protein>
    <submittedName>
        <fullName evidence="2">DUF192 domain-containing protein</fullName>
    </submittedName>
</protein>
<evidence type="ECO:0000256" key="1">
    <source>
        <dbReference type="SAM" id="SignalP"/>
    </source>
</evidence>
<keyword evidence="1" id="KW-0732">Signal</keyword>
<dbReference type="PROSITE" id="PS51257">
    <property type="entry name" value="PROKAR_LIPOPROTEIN"/>
    <property type="match status" value="1"/>
</dbReference>
<feature type="signal peptide" evidence="1">
    <location>
        <begin position="1"/>
        <end position="24"/>
    </location>
</feature>
<reference evidence="2" key="1">
    <citation type="submission" date="2022-04" db="EMBL/GenBank/DDBJ databases">
        <title>Lysobacter sp. CAU 1642 isolated from sea sand.</title>
        <authorList>
            <person name="Kim W."/>
        </authorList>
    </citation>
    <scope>NUCLEOTIDE SEQUENCE</scope>
    <source>
        <strain evidence="2">CAU 1642</strain>
    </source>
</reference>
<dbReference type="Proteomes" id="UP001431449">
    <property type="component" value="Unassembled WGS sequence"/>
</dbReference>
<accession>A0ABT0GJC8</accession>
<dbReference type="InterPro" id="IPR038695">
    <property type="entry name" value="Saro_0823-like_sf"/>
</dbReference>
<organism evidence="2 3">
    <name type="scientific">Pseudomarimonas salicorniae</name>
    <dbReference type="NCBI Taxonomy" id="2933270"/>
    <lineage>
        <taxon>Bacteria</taxon>
        <taxon>Pseudomonadati</taxon>
        <taxon>Pseudomonadota</taxon>
        <taxon>Gammaproteobacteria</taxon>
        <taxon>Lysobacterales</taxon>
        <taxon>Lysobacteraceae</taxon>
        <taxon>Pseudomarimonas</taxon>
    </lineage>
</organism>
<sequence length="158" mass="17206">MRSALPVLSALLLACASSPPTAEARLSTTVVEVGGHPVNAEVADDNHERMRGLMFRKTLGRDEGMVFVFESAYPQAFWMKNTLIPLDILYFDAAGRLVSIQRDVPPCRTNFCESYPSEGPARYVLELNAGRARELGIGSDALLCERAPKLTPLPACAP</sequence>
<feature type="chain" id="PRO_5046231017" evidence="1">
    <location>
        <begin position="25"/>
        <end position="158"/>
    </location>
</feature>
<dbReference type="InterPro" id="IPR003795">
    <property type="entry name" value="DUF192"/>
</dbReference>
<dbReference type="RefSeq" id="WP_248210177.1">
    <property type="nucleotide sequence ID" value="NZ_JALNMH010000010.1"/>
</dbReference>
<keyword evidence="3" id="KW-1185">Reference proteome</keyword>
<comment type="caution">
    <text evidence="2">The sequence shown here is derived from an EMBL/GenBank/DDBJ whole genome shotgun (WGS) entry which is preliminary data.</text>
</comment>
<evidence type="ECO:0000313" key="2">
    <source>
        <dbReference type="EMBL" id="MCK7594633.1"/>
    </source>
</evidence>